<accession>A0A2K3DG80</accession>
<dbReference type="FunCoup" id="A0A2K3DG80">
    <property type="interactions" value="578"/>
</dbReference>
<keyword evidence="2" id="KW-0812">Transmembrane</keyword>
<evidence type="ECO:0000313" key="4">
    <source>
        <dbReference type="EMBL" id="PNW79532.1"/>
    </source>
</evidence>
<dbReference type="AlphaFoldDB" id="A0A2K3DG80"/>
<dbReference type="Proteomes" id="UP000006906">
    <property type="component" value="Chromosome 8"/>
</dbReference>
<dbReference type="Gramene" id="PNW79532">
    <property type="protein sequence ID" value="PNW79532"/>
    <property type="gene ID" value="CHLRE_08g358540v5"/>
</dbReference>
<feature type="compositionally biased region" description="Gly residues" evidence="1">
    <location>
        <begin position="236"/>
        <end position="247"/>
    </location>
</feature>
<feature type="region of interest" description="Disordered" evidence="1">
    <location>
        <begin position="212"/>
        <end position="247"/>
    </location>
</feature>
<dbReference type="InterPro" id="IPR005182">
    <property type="entry name" value="YdbS-like_PH"/>
</dbReference>
<feature type="domain" description="YdbS-like PH" evidence="3">
    <location>
        <begin position="135"/>
        <end position="205"/>
    </location>
</feature>
<dbReference type="OrthoDB" id="3001at2759"/>
<dbReference type="OMA" id="KIEMRAL"/>
<evidence type="ECO:0000259" key="3">
    <source>
        <dbReference type="Pfam" id="PF03703"/>
    </source>
</evidence>
<dbReference type="InParanoid" id="A0A2K3DG80"/>
<dbReference type="PANTHER" id="PTHR35688:SF2">
    <property type="entry name" value="NAD(P)-LINKED OXIDOREDUCTASE SUPERFAMILY PROTEIN"/>
    <property type="match status" value="1"/>
</dbReference>
<dbReference type="PANTHER" id="PTHR35688">
    <property type="entry name" value="NAD(P)-LINKED OXIDOREDUCTASE SUPERFAMILY PROTEIN"/>
    <property type="match status" value="1"/>
</dbReference>
<keyword evidence="2" id="KW-1133">Transmembrane helix</keyword>
<sequence>MMLQQRTCVAGAQRSVAQRVAAPVNIRGRSRLVVRASADDEDAELEKRLAKLRTAKGATPYGEGVKAAPKRPVVEDAPTPKKKKVVEKAVYDYSDEKLHYEGPPHRGDLAVNLALGTTLFWIPLTIAALGRGLFVNYRFTDKRISVKTTAPWKNEQLDAAYQEVKEVRSIPRGIGAWGDMVVVLRDGSKIEMRALDNFRELQAYILRRRDELTPKDSGSSGRGAQLTQEELLGEPVAGGKGKGKGFA</sequence>
<dbReference type="KEGG" id="cre:CHLRE_08g358540v5"/>
<evidence type="ECO:0000256" key="2">
    <source>
        <dbReference type="SAM" id="Phobius"/>
    </source>
</evidence>
<evidence type="ECO:0000313" key="5">
    <source>
        <dbReference type="Proteomes" id="UP000006906"/>
    </source>
</evidence>
<dbReference type="Pfam" id="PF03703">
    <property type="entry name" value="bPH_2"/>
    <property type="match status" value="1"/>
</dbReference>
<dbReference type="RefSeq" id="XP_042921726.1">
    <property type="nucleotide sequence ID" value="XM_043064725.1"/>
</dbReference>
<dbReference type="EMBL" id="CM008969">
    <property type="protein sequence ID" value="PNW79532.1"/>
    <property type="molecule type" value="Genomic_DNA"/>
</dbReference>
<protein>
    <recommendedName>
        <fullName evidence="3">YdbS-like PH domain-containing protein</fullName>
    </recommendedName>
</protein>
<keyword evidence="2" id="KW-0472">Membrane</keyword>
<feature type="transmembrane region" description="Helical" evidence="2">
    <location>
        <begin position="109"/>
        <end position="134"/>
    </location>
</feature>
<evidence type="ECO:0000256" key="1">
    <source>
        <dbReference type="SAM" id="MobiDB-lite"/>
    </source>
</evidence>
<dbReference type="ExpressionAtlas" id="A0A2K3DG80">
    <property type="expression patterns" value="baseline and differential"/>
</dbReference>
<dbReference type="STRING" id="3055.A0A2K3DG80"/>
<gene>
    <name evidence="4" type="ORF">CHLRE_08g358540v5</name>
</gene>
<name>A0A2K3DG80_CHLRE</name>
<reference evidence="4 5" key="1">
    <citation type="journal article" date="2007" name="Science">
        <title>The Chlamydomonas genome reveals the evolution of key animal and plant functions.</title>
        <authorList>
            <person name="Merchant S.S."/>
            <person name="Prochnik S.E."/>
            <person name="Vallon O."/>
            <person name="Harris E.H."/>
            <person name="Karpowicz S.J."/>
            <person name="Witman G.B."/>
            <person name="Terry A."/>
            <person name="Salamov A."/>
            <person name="Fritz-Laylin L.K."/>
            <person name="Marechal-Drouard L."/>
            <person name="Marshall W.F."/>
            <person name="Qu L.H."/>
            <person name="Nelson D.R."/>
            <person name="Sanderfoot A.A."/>
            <person name="Spalding M.H."/>
            <person name="Kapitonov V.V."/>
            <person name="Ren Q."/>
            <person name="Ferris P."/>
            <person name="Lindquist E."/>
            <person name="Shapiro H."/>
            <person name="Lucas S.M."/>
            <person name="Grimwood J."/>
            <person name="Schmutz J."/>
            <person name="Cardol P."/>
            <person name="Cerutti H."/>
            <person name="Chanfreau G."/>
            <person name="Chen C.L."/>
            <person name="Cognat V."/>
            <person name="Croft M.T."/>
            <person name="Dent R."/>
            <person name="Dutcher S."/>
            <person name="Fernandez E."/>
            <person name="Fukuzawa H."/>
            <person name="Gonzalez-Ballester D."/>
            <person name="Gonzalez-Halphen D."/>
            <person name="Hallmann A."/>
            <person name="Hanikenne M."/>
            <person name="Hippler M."/>
            <person name="Inwood W."/>
            <person name="Jabbari K."/>
            <person name="Kalanon M."/>
            <person name="Kuras R."/>
            <person name="Lefebvre P.A."/>
            <person name="Lemaire S.D."/>
            <person name="Lobanov A.V."/>
            <person name="Lohr M."/>
            <person name="Manuell A."/>
            <person name="Meier I."/>
            <person name="Mets L."/>
            <person name="Mittag M."/>
            <person name="Mittelmeier T."/>
            <person name="Moroney J.V."/>
            <person name="Moseley J."/>
            <person name="Napoli C."/>
            <person name="Nedelcu A.M."/>
            <person name="Niyogi K."/>
            <person name="Novoselov S.V."/>
            <person name="Paulsen I.T."/>
            <person name="Pazour G."/>
            <person name="Purton S."/>
            <person name="Ral J.P."/>
            <person name="Riano-Pachon D.M."/>
            <person name="Riekhof W."/>
            <person name="Rymarquis L."/>
            <person name="Schroda M."/>
            <person name="Stern D."/>
            <person name="Umen J."/>
            <person name="Willows R."/>
            <person name="Wilson N."/>
            <person name="Zimmer S.L."/>
            <person name="Allmer J."/>
            <person name="Balk J."/>
            <person name="Bisova K."/>
            <person name="Chen C.J."/>
            <person name="Elias M."/>
            <person name="Gendler K."/>
            <person name="Hauser C."/>
            <person name="Lamb M.R."/>
            <person name="Ledford H."/>
            <person name="Long J.C."/>
            <person name="Minagawa J."/>
            <person name="Page M.D."/>
            <person name="Pan J."/>
            <person name="Pootakham W."/>
            <person name="Roje S."/>
            <person name="Rose A."/>
            <person name="Stahlberg E."/>
            <person name="Terauchi A.M."/>
            <person name="Yang P."/>
            <person name="Ball S."/>
            <person name="Bowler C."/>
            <person name="Dieckmann C.L."/>
            <person name="Gladyshev V.N."/>
            <person name="Green P."/>
            <person name="Jorgensen R."/>
            <person name="Mayfield S."/>
            <person name="Mueller-Roeber B."/>
            <person name="Rajamani S."/>
            <person name="Sayre R.T."/>
            <person name="Brokstein P."/>
            <person name="Dubchak I."/>
            <person name="Goodstein D."/>
            <person name="Hornick L."/>
            <person name="Huang Y.W."/>
            <person name="Jhaveri J."/>
            <person name="Luo Y."/>
            <person name="Martinez D."/>
            <person name="Ngau W.C."/>
            <person name="Otillar B."/>
            <person name="Poliakov A."/>
            <person name="Porter A."/>
            <person name="Szajkowski L."/>
            <person name="Werner G."/>
            <person name="Zhou K."/>
            <person name="Grigoriev I.V."/>
            <person name="Rokhsar D.S."/>
            <person name="Grossman A.R."/>
        </authorList>
    </citation>
    <scope>NUCLEOTIDE SEQUENCE [LARGE SCALE GENOMIC DNA]</scope>
    <source>
        <strain evidence="5">CC-503</strain>
    </source>
</reference>
<proteinExistence type="predicted"/>
<keyword evidence="5" id="KW-1185">Reference proteome</keyword>
<dbReference type="GeneID" id="5729252"/>
<organism evidence="4 5">
    <name type="scientific">Chlamydomonas reinhardtii</name>
    <name type="common">Chlamydomonas smithii</name>
    <dbReference type="NCBI Taxonomy" id="3055"/>
    <lineage>
        <taxon>Eukaryota</taxon>
        <taxon>Viridiplantae</taxon>
        <taxon>Chlorophyta</taxon>
        <taxon>core chlorophytes</taxon>
        <taxon>Chlorophyceae</taxon>
        <taxon>CS clade</taxon>
        <taxon>Chlamydomonadales</taxon>
        <taxon>Chlamydomonadaceae</taxon>
        <taxon>Chlamydomonas</taxon>
    </lineage>
</organism>